<proteinExistence type="predicted"/>
<dbReference type="Proteomes" id="UP000199375">
    <property type="component" value="Unassembled WGS sequence"/>
</dbReference>
<dbReference type="RefSeq" id="WP_091282175.1">
    <property type="nucleotide sequence ID" value="NZ_FMCW01000018.1"/>
</dbReference>
<organism evidence="1 2">
    <name type="scientific">Micromonospora haikouensis</name>
    <dbReference type="NCBI Taxonomy" id="686309"/>
    <lineage>
        <taxon>Bacteria</taxon>
        <taxon>Bacillati</taxon>
        <taxon>Actinomycetota</taxon>
        <taxon>Actinomycetes</taxon>
        <taxon>Micromonosporales</taxon>
        <taxon>Micromonosporaceae</taxon>
        <taxon>Micromonospora</taxon>
    </lineage>
</organism>
<accession>A0A1C4WUA8</accession>
<protein>
    <submittedName>
        <fullName evidence="1">Uncharacterized protein</fullName>
    </submittedName>
</protein>
<sequence>MAYGRTWLSRPPAVTVDQWGQSQRGIPHEQAAQNTAALETLVGGGSTGTVAVGYETAYRSKSAVVGAVAGKVADPARALDELFAWWPWVGGVQPVPPGPLGGEVRCGKGVEKLPEGGYEGKYVDLCAWADRHTIGMVVFRGFGERNKPEDMFLRVRSQVERPAS</sequence>
<name>A0A1C4WUA8_9ACTN</name>
<dbReference type="EMBL" id="FMCW01000018">
    <property type="protein sequence ID" value="SCE99769.1"/>
    <property type="molecule type" value="Genomic_DNA"/>
</dbReference>
<gene>
    <name evidence="1" type="ORF">GA0070558_11894</name>
</gene>
<reference evidence="1 2" key="1">
    <citation type="submission" date="2016-06" db="EMBL/GenBank/DDBJ databases">
        <authorList>
            <person name="Kjaerup R.B."/>
            <person name="Dalgaard T.S."/>
            <person name="Juul-Madsen H.R."/>
        </authorList>
    </citation>
    <scope>NUCLEOTIDE SEQUENCE [LARGE SCALE GENOMIC DNA]</scope>
    <source>
        <strain evidence="1 2">DSM 45626</strain>
    </source>
</reference>
<evidence type="ECO:0000313" key="2">
    <source>
        <dbReference type="Proteomes" id="UP000199375"/>
    </source>
</evidence>
<dbReference type="AlphaFoldDB" id="A0A1C4WUA8"/>
<evidence type="ECO:0000313" key="1">
    <source>
        <dbReference type="EMBL" id="SCE99769.1"/>
    </source>
</evidence>